<gene>
    <name evidence="1" type="ORF">EV385_2721</name>
</gene>
<proteinExistence type="predicted"/>
<evidence type="ECO:0000313" key="1">
    <source>
        <dbReference type="EMBL" id="RZU50929.1"/>
    </source>
</evidence>
<protein>
    <submittedName>
        <fullName evidence="1">Uncharacterized protein</fullName>
    </submittedName>
</protein>
<keyword evidence="2" id="KW-1185">Reference proteome</keyword>
<dbReference type="Proteomes" id="UP000292564">
    <property type="component" value="Unassembled WGS sequence"/>
</dbReference>
<name>A0A4Q7ZL53_9ACTN</name>
<comment type="caution">
    <text evidence="1">The sequence shown here is derived from an EMBL/GenBank/DDBJ whole genome shotgun (WGS) entry which is preliminary data.</text>
</comment>
<dbReference type="AlphaFoldDB" id="A0A4Q7ZL53"/>
<dbReference type="EMBL" id="SHKY01000001">
    <property type="protein sequence ID" value="RZU50929.1"/>
    <property type="molecule type" value="Genomic_DNA"/>
</dbReference>
<accession>A0A4Q7ZL53</accession>
<reference evidence="1 2" key="1">
    <citation type="submission" date="2019-02" db="EMBL/GenBank/DDBJ databases">
        <title>Sequencing the genomes of 1000 actinobacteria strains.</title>
        <authorList>
            <person name="Klenk H.-P."/>
        </authorList>
    </citation>
    <scope>NUCLEOTIDE SEQUENCE [LARGE SCALE GENOMIC DNA]</scope>
    <source>
        <strain evidence="1 2">DSM 45162</strain>
    </source>
</reference>
<sequence length="119" mass="11997">MDLSDRQRLTVSAAEIARGQMTIASLATATSHLAQAETLLGAVVQSGERMEAALREAVDPDAVGTGAEGADQAVHPRVAAARLGVENARAALAILATLRGTLRGGTAATPPVIGEGDLS</sequence>
<organism evidence="1 2">
    <name type="scientific">Krasilnikovia cinnamomea</name>
    <dbReference type="NCBI Taxonomy" id="349313"/>
    <lineage>
        <taxon>Bacteria</taxon>
        <taxon>Bacillati</taxon>
        <taxon>Actinomycetota</taxon>
        <taxon>Actinomycetes</taxon>
        <taxon>Micromonosporales</taxon>
        <taxon>Micromonosporaceae</taxon>
        <taxon>Krasilnikovia</taxon>
    </lineage>
</organism>
<evidence type="ECO:0000313" key="2">
    <source>
        <dbReference type="Proteomes" id="UP000292564"/>
    </source>
</evidence>